<protein>
    <submittedName>
        <fullName evidence="3">Uncharacterized protein</fullName>
    </submittedName>
</protein>
<organism evidence="3 4">
    <name type="scientific">Erpetoichthys calabaricus</name>
    <name type="common">Rope fish</name>
    <name type="synonym">Calamoichthys calabaricus</name>
    <dbReference type="NCBI Taxonomy" id="27687"/>
    <lineage>
        <taxon>Eukaryota</taxon>
        <taxon>Metazoa</taxon>
        <taxon>Chordata</taxon>
        <taxon>Craniata</taxon>
        <taxon>Vertebrata</taxon>
        <taxon>Euteleostomi</taxon>
        <taxon>Actinopterygii</taxon>
        <taxon>Polypteriformes</taxon>
        <taxon>Polypteridae</taxon>
        <taxon>Erpetoichthys</taxon>
    </lineage>
</organism>
<sequence>MAETALSAPPAKASKKRAISKPKQSHCEPNGLSLNNASVNLSVKGLVRKGSLIQTKGSGASRSIKINKNQAEATTTKIKAAPWGKKKSDHEPAVARSLSRTDRLPACLLACFFSPLSLSLSLLLFLPLNRLALLYICGEDMAAAAHQPQEQSWMWAVSHLCT</sequence>
<evidence type="ECO:0000256" key="2">
    <source>
        <dbReference type="SAM" id="Phobius"/>
    </source>
</evidence>
<evidence type="ECO:0000313" key="4">
    <source>
        <dbReference type="Proteomes" id="UP000694620"/>
    </source>
</evidence>
<feature type="region of interest" description="Disordered" evidence="1">
    <location>
        <begin position="71"/>
        <end position="90"/>
    </location>
</feature>
<evidence type="ECO:0000313" key="3">
    <source>
        <dbReference type="Ensembl" id="ENSECRP00000000860.1"/>
    </source>
</evidence>
<feature type="region of interest" description="Disordered" evidence="1">
    <location>
        <begin position="1"/>
        <end position="30"/>
    </location>
</feature>
<keyword evidence="2" id="KW-1133">Transmembrane helix</keyword>
<feature type="transmembrane region" description="Helical" evidence="2">
    <location>
        <begin position="106"/>
        <end position="126"/>
    </location>
</feature>
<dbReference type="Proteomes" id="UP000694620">
    <property type="component" value="Chromosome 1"/>
</dbReference>
<accession>A0A8C4RFV2</accession>
<feature type="compositionally biased region" description="Low complexity" evidence="1">
    <location>
        <begin position="1"/>
        <end position="12"/>
    </location>
</feature>
<reference evidence="3" key="2">
    <citation type="submission" date="2025-08" db="UniProtKB">
        <authorList>
            <consortium name="Ensembl"/>
        </authorList>
    </citation>
    <scope>IDENTIFICATION</scope>
</reference>
<dbReference type="Gene3D" id="1.10.10.10">
    <property type="entry name" value="Winged helix-like DNA-binding domain superfamily/Winged helix DNA-binding domain"/>
    <property type="match status" value="1"/>
</dbReference>
<reference evidence="3" key="3">
    <citation type="submission" date="2025-09" db="UniProtKB">
        <authorList>
            <consortium name="Ensembl"/>
        </authorList>
    </citation>
    <scope>IDENTIFICATION</scope>
</reference>
<feature type="compositionally biased region" description="Basic residues" evidence="1">
    <location>
        <begin position="13"/>
        <end position="24"/>
    </location>
</feature>
<dbReference type="Ensembl" id="ENSECRT00000000880.1">
    <property type="protein sequence ID" value="ENSECRP00000000860.1"/>
    <property type="gene ID" value="ENSECRG00000000576.1"/>
</dbReference>
<name>A0A8C4RFV2_ERPCA</name>
<dbReference type="AlphaFoldDB" id="A0A8C4RFV2"/>
<reference evidence="3" key="1">
    <citation type="submission" date="2021-06" db="EMBL/GenBank/DDBJ databases">
        <authorList>
            <consortium name="Wellcome Sanger Institute Data Sharing"/>
        </authorList>
    </citation>
    <scope>NUCLEOTIDE SEQUENCE [LARGE SCALE GENOMIC DNA]</scope>
</reference>
<dbReference type="InterPro" id="IPR036388">
    <property type="entry name" value="WH-like_DNA-bd_sf"/>
</dbReference>
<proteinExistence type="predicted"/>
<keyword evidence="2" id="KW-0472">Membrane</keyword>
<evidence type="ECO:0000256" key="1">
    <source>
        <dbReference type="SAM" id="MobiDB-lite"/>
    </source>
</evidence>
<keyword evidence="2" id="KW-0812">Transmembrane</keyword>
<keyword evidence="4" id="KW-1185">Reference proteome</keyword>